<dbReference type="Gene3D" id="3.90.1570.10">
    <property type="entry name" value="tt1808, chain A"/>
    <property type="match status" value="1"/>
</dbReference>
<dbReference type="CDD" id="cd06260">
    <property type="entry name" value="DUF820-like"/>
    <property type="match status" value="1"/>
</dbReference>
<comment type="caution">
    <text evidence="2">The sequence shown here is derived from an EMBL/GenBank/DDBJ whole genome shotgun (WGS) entry which is preliminary data.</text>
</comment>
<keyword evidence="3" id="KW-1185">Reference proteome</keyword>
<dbReference type="EMBL" id="SACP01000003">
    <property type="protein sequence ID" value="RVU20557.1"/>
    <property type="molecule type" value="Genomic_DNA"/>
</dbReference>
<proteinExistence type="predicted"/>
<dbReference type="RefSeq" id="WP_127727532.1">
    <property type="nucleotide sequence ID" value="NZ_SACP01000003.1"/>
</dbReference>
<dbReference type="AlphaFoldDB" id="A0A437PE80"/>
<evidence type="ECO:0000313" key="3">
    <source>
        <dbReference type="Proteomes" id="UP000286997"/>
    </source>
</evidence>
<sequence length="175" mass="19172">MTVDEFLAWSQTVPGRHELVAGEVVAMAPERARHAEAKAAVYTSLRQALRDAGLSCRVLPDGMTVRIDGHTAYEPDAIVYCGPRIDPETVEVPEPLIVVEVLSPGTKRIDTGEKLVGYFRVPSIVHYLVVDPVRALVIHYRRAGERIETAIVAQGSLHLDPPGLRISLADLFENA</sequence>
<dbReference type="PANTHER" id="PTHR36558">
    <property type="entry name" value="GLR1098 PROTEIN"/>
    <property type="match status" value="1"/>
</dbReference>
<keyword evidence="2" id="KW-0540">Nuclease</keyword>
<dbReference type="Proteomes" id="UP000286997">
    <property type="component" value="Unassembled WGS sequence"/>
</dbReference>
<evidence type="ECO:0000259" key="1">
    <source>
        <dbReference type="Pfam" id="PF05685"/>
    </source>
</evidence>
<dbReference type="InterPro" id="IPR008538">
    <property type="entry name" value="Uma2"/>
</dbReference>
<keyword evidence="2" id="KW-0378">Hydrolase</keyword>
<dbReference type="SUPFAM" id="SSF52980">
    <property type="entry name" value="Restriction endonuclease-like"/>
    <property type="match status" value="1"/>
</dbReference>
<dbReference type="PANTHER" id="PTHR36558:SF1">
    <property type="entry name" value="RESTRICTION ENDONUCLEASE DOMAIN-CONTAINING PROTEIN-RELATED"/>
    <property type="match status" value="1"/>
</dbReference>
<dbReference type="OrthoDB" id="8452919at2"/>
<name>A0A437PE80_9HYPH</name>
<dbReference type="Pfam" id="PF05685">
    <property type="entry name" value="Uma2"/>
    <property type="match status" value="1"/>
</dbReference>
<feature type="domain" description="Putative restriction endonuclease" evidence="1">
    <location>
        <begin position="3"/>
        <end position="164"/>
    </location>
</feature>
<keyword evidence="2" id="KW-0255">Endonuclease</keyword>
<accession>A0A437PE80</accession>
<dbReference type="InterPro" id="IPR011335">
    <property type="entry name" value="Restrct_endonuc-II-like"/>
</dbReference>
<reference evidence="2 3" key="1">
    <citation type="submission" date="2019-01" db="EMBL/GenBank/DDBJ databases">
        <authorList>
            <person name="Chen W.-M."/>
        </authorList>
    </citation>
    <scope>NUCLEOTIDE SEQUENCE [LARGE SCALE GENOMIC DNA]</scope>
    <source>
        <strain evidence="2 3">TER-1</strain>
    </source>
</reference>
<dbReference type="GO" id="GO:0004519">
    <property type="term" value="F:endonuclease activity"/>
    <property type="evidence" value="ECO:0007669"/>
    <property type="project" value="UniProtKB-KW"/>
</dbReference>
<gene>
    <name evidence="2" type="ORF">EOE48_04185</name>
</gene>
<protein>
    <submittedName>
        <fullName evidence="2">Uma2 family endonuclease</fullName>
    </submittedName>
</protein>
<dbReference type="InterPro" id="IPR012296">
    <property type="entry name" value="Nuclease_put_TT1808"/>
</dbReference>
<evidence type="ECO:0000313" key="2">
    <source>
        <dbReference type="EMBL" id="RVU20557.1"/>
    </source>
</evidence>
<organism evidence="2 3">
    <name type="scientific">Methylobacterium oryzihabitans</name>
    <dbReference type="NCBI Taxonomy" id="2499852"/>
    <lineage>
        <taxon>Bacteria</taxon>
        <taxon>Pseudomonadati</taxon>
        <taxon>Pseudomonadota</taxon>
        <taxon>Alphaproteobacteria</taxon>
        <taxon>Hyphomicrobiales</taxon>
        <taxon>Methylobacteriaceae</taxon>
        <taxon>Methylobacterium</taxon>
    </lineage>
</organism>